<comment type="caution">
    <text evidence="1">The sequence shown here is derived from an EMBL/GenBank/DDBJ whole genome shotgun (WGS) entry which is preliminary data.</text>
</comment>
<gene>
    <name evidence="1" type="ORF">E5676_scaffold436G00460</name>
</gene>
<dbReference type="Proteomes" id="UP000321947">
    <property type="component" value="Unassembled WGS sequence"/>
</dbReference>
<evidence type="ECO:0000313" key="1">
    <source>
        <dbReference type="EMBL" id="TYK25838.1"/>
    </source>
</evidence>
<accession>A0A5D3DQL7</accession>
<proteinExistence type="predicted"/>
<name>A0A5D3DQL7_CUCMM</name>
<sequence length="65" mass="7477">MKMIRKGPSTSRPLVLDSKNYSYWKPHMISFLKTLDGRSWRAIVPGWEPLIVTIDGHPIPKSKVD</sequence>
<dbReference type="EMBL" id="SSTD01003661">
    <property type="protein sequence ID" value="TYK25838.1"/>
    <property type="molecule type" value="Genomic_DNA"/>
</dbReference>
<evidence type="ECO:0000313" key="2">
    <source>
        <dbReference type="Proteomes" id="UP000321947"/>
    </source>
</evidence>
<reference evidence="1 2" key="1">
    <citation type="submission" date="2019-08" db="EMBL/GenBank/DDBJ databases">
        <title>Draft genome sequences of two oriental melons (Cucumis melo L. var makuwa).</title>
        <authorList>
            <person name="Kwon S.-Y."/>
        </authorList>
    </citation>
    <scope>NUCLEOTIDE SEQUENCE [LARGE SCALE GENOMIC DNA]</scope>
    <source>
        <strain evidence="2">cv. Chang Bougi</strain>
        <tissue evidence="1">Leaf</tissue>
    </source>
</reference>
<protein>
    <submittedName>
        <fullName evidence="1">Gag-pol polyprotein</fullName>
    </submittedName>
</protein>
<dbReference type="AlphaFoldDB" id="A0A5D3DQL7"/>
<organism evidence="1 2">
    <name type="scientific">Cucumis melo var. makuwa</name>
    <name type="common">Oriental melon</name>
    <dbReference type="NCBI Taxonomy" id="1194695"/>
    <lineage>
        <taxon>Eukaryota</taxon>
        <taxon>Viridiplantae</taxon>
        <taxon>Streptophyta</taxon>
        <taxon>Embryophyta</taxon>
        <taxon>Tracheophyta</taxon>
        <taxon>Spermatophyta</taxon>
        <taxon>Magnoliopsida</taxon>
        <taxon>eudicotyledons</taxon>
        <taxon>Gunneridae</taxon>
        <taxon>Pentapetalae</taxon>
        <taxon>rosids</taxon>
        <taxon>fabids</taxon>
        <taxon>Cucurbitales</taxon>
        <taxon>Cucurbitaceae</taxon>
        <taxon>Benincaseae</taxon>
        <taxon>Cucumis</taxon>
    </lineage>
</organism>